<evidence type="ECO:0000256" key="4">
    <source>
        <dbReference type="ARBA" id="ARBA00023163"/>
    </source>
</evidence>
<name>A0A0D8IAR4_9CLOT</name>
<dbReference type="GO" id="GO:0043565">
    <property type="term" value="F:sequence-specific DNA binding"/>
    <property type="evidence" value="ECO:0007669"/>
    <property type="project" value="InterPro"/>
</dbReference>
<dbReference type="SUPFAM" id="SSF46689">
    <property type="entry name" value="Homeodomain-like"/>
    <property type="match status" value="2"/>
</dbReference>
<dbReference type="Gene3D" id="1.10.10.60">
    <property type="entry name" value="Homeodomain-like"/>
    <property type="match status" value="2"/>
</dbReference>
<comment type="function">
    <text evidence="5">May play the central regulatory role in sporulation. It may be an element of the effector pathway responsible for the activation of sporulation genes in response to nutritional stress. Spo0A may act in concert with spo0H (a sigma factor) to control the expression of some genes that are critical to the sporulation process.</text>
</comment>
<proteinExistence type="predicted"/>
<dbReference type="STRING" id="84022.CACET_c24740"/>
<evidence type="ECO:0000256" key="5">
    <source>
        <dbReference type="ARBA" id="ARBA00024867"/>
    </source>
</evidence>
<accession>A0A0D8IAR4</accession>
<keyword evidence="3" id="KW-0238">DNA-binding</keyword>
<dbReference type="PATRIC" id="fig|84022.5.peg.244"/>
<dbReference type="Pfam" id="PF12833">
    <property type="entry name" value="HTH_18"/>
    <property type="match status" value="1"/>
</dbReference>
<evidence type="ECO:0000313" key="6">
    <source>
        <dbReference type="EMBL" id="AKL95919.1"/>
    </source>
</evidence>
<dbReference type="CDD" id="cd17536">
    <property type="entry name" value="REC_YesN-like"/>
    <property type="match status" value="1"/>
</dbReference>
<evidence type="ECO:0000256" key="3">
    <source>
        <dbReference type="ARBA" id="ARBA00023125"/>
    </source>
</evidence>
<dbReference type="SMART" id="SM00448">
    <property type="entry name" value="REC"/>
    <property type="match status" value="1"/>
</dbReference>
<organism evidence="6 7">
    <name type="scientific">Clostridium aceticum</name>
    <dbReference type="NCBI Taxonomy" id="84022"/>
    <lineage>
        <taxon>Bacteria</taxon>
        <taxon>Bacillati</taxon>
        <taxon>Bacillota</taxon>
        <taxon>Clostridia</taxon>
        <taxon>Eubacteriales</taxon>
        <taxon>Clostridiaceae</taxon>
        <taxon>Clostridium</taxon>
    </lineage>
</organism>
<dbReference type="SMART" id="SM00342">
    <property type="entry name" value="HTH_ARAC"/>
    <property type="match status" value="1"/>
</dbReference>
<dbReference type="AlphaFoldDB" id="A0A0D8IAR4"/>
<dbReference type="InterPro" id="IPR011006">
    <property type="entry name" value="CheY-like_superfamily"/>
</dbReference>
<dbReference type="RefSeq" id="WP_044824807.1">
    <property type="nucleotide sequence ID" value="NZ_CP009687.1"/>
</dbReference>
<dbReference type="GO" id="GO:0000160">
    <property type="term" value="P:phosphorelay signal transduction system"/>
    <property type="evidence" value="ECO:0007669"/>
    <property type="project" value="InterPro"/>
</dbReference>
<dbReference type="GO" id="GO:0003700">
    <property type="term" value="F:DNA-binding transcription factor activity"/>
    <property type="evidence" value="ECO:0007669"/>
    <property type="project" value="InterPro"/>
</dbReference>
<dbReference type="Gene3D" id="3.40.50.2300">
    <property type="match status" value="1"/>
</dbReference>
<keyword evidence="4" id="KW-0804">Transcription</keyword>
<dbReference type="PROSITE" id="PS01124">
    <property type="entry name" value="HTH_ARAC_FAMILY_2"/>
    <property type="match status" value="1"/>
</dbReference>
<dbReference type="PROSITE" id="PS50110">
    <property type="entry name" value="RESPONSE_REGULATORY"/>
    <property type="match status" value="1"/>
</dbReference>
<dbReference type="SUPFAM" id="SSF52172">
    <property type="entry name" value="CheY-like"/>
    <property type="match status" value="1"/>
</dbReference>
<dbReference type="Proteomes" id="UP000035704">
    <property type="component" value="Chromosome"/>
</dbReference>
<keyword evidence="7" id="KW-1185">Reference proteome</keyword>
<evidence type="ECO:0000256" key="2">
    <source>
        <dbReference type="ARBA" id="ARBA00023015"/>
    </source>
</evidence>
<protein>
    <recommendedName>
        <fullName evidence="1">Stage 0 sporulation protein A homolog</fullName>
    </recommendedName>
</protein>
<evidence type="ECO:0000313" key="7">
    <source>
        <dbReference type="Proteomes" id="UP000035704"/>
    </source>
</evidence>
<evidence type="ECO:0000256" key="1">
    <source>
        <dbReference type="ARBA" id="ARBA00018672"/>
    </source>
</evidence>
<dbReference type="InterPro" id="IPR018060">
    <property type="entry name" value="HTH_AraC"/>
</dbReference>
<dbReference type="OrthoDB" id="9794370at2"/>
<dbReference type="InterPro" id="IPR009057">
    <property type="entry name" value="Homeodomain-like_sf"/>
</dbReference>
<sequence length="540" mass="62567">MYKVLIVDDEVLVRVGLKSTIDWEDLGFTVVAEASNGEQAYEAYLIHKPDVILTDIVMPKQDGFWLTRKIREKNQKAKILILSCHNDFEHVREALKSGADDYILKFEAEDEELIKTMTGIKESLDAEGNGEEDHNYLKRETSTDVTSLKVKLLEDLLDGSMRVDAQLLDRSSDLGFLLEGSTFALISLFRDDGERKADCKDQDWQHMNNAIINLASGIIEQKKMFCLAQENNNRFLFLLSKTQIKKVEVQEVIELIRSSVAQYFDIPISAVISRSFNDIKEVSDVYRDVALKAEQLFYIDESCMINAAEQTLQNINIFSVKKSYEQSLINSINEESQQKALEVIEQTEAFFRKNTVKDVEVKLFYSNMISNVFERYYHCFVEEDKAKDYTYYHNRLMAATKIKSVVALMKEIIITIINNVKTYRNNNSNDIIKEAIDYIERNYQKKISLQSLAEYLNLSKHYVCYLFKKETGENISLYVNKLRIEKAKQLVVDSDCKIKEIYDDLGFSDQQYFSKTFKKITGMTIMQYKDSVLNNSETNR</sequence>
<dbReference type="PANTHER" id="PTHR43280">
    <property type="entry name" value="ARAC-FAMILY TRANSCRIPTIONAL REGULATOR"/>
    <property type="match status" value="1"/>
</dbReference>
<dbReference type="EMBL" id="CP009687">
    <property type="protein sequence ID" value="AKL95919.1"/>
    <property type="molecule type" value="Genomic_DNA"/>
</dbReference>
<dbReference type="InterPro" id="IPR001789">
    <property type="entry name" value="Sig_transdc_resp-reg_receiver"/>
</dbReference>
<dbReference type="PANTHER" id="PTHR43280:SF28">
    <property type="entry name" value="HTH-TYPE TRANSCRIPTIONAL ACTIVATOR RHAS"/>
    <property type="match status" value="1"/>
</dbReference>
<dbReference type="Pfam" id="PF00072">
    <property type="entry name" value="Response_reg"/>
    <property type="match status" value="1"/>
</dbReference>
<reference evidence="6 7" key="1">
    <citation type="submission" date="2014-10" db="EMBL/GenBank/DDBJ databases">
        <title>Genome sequence of Clostridium aceticum DSM 1496.</title>
        <authorList>
            <person name="Poehlein A."/>
            <person name="Schiel-Bengelsdorf B."/>
            <person name="Gottschalk G."/>
            <person name="Duerre P."/>
            <person name="Daniel R."/>
        </authorList>
    </citation>
    <scope>NUCLEOTIDE SEQUENCE [LARGE SCALE GENOMIC DNA]</scope>
    <source>
        <strain evidence="6 7">DSM 1496</strain>
    </source>
</reference>
<keyword evidence="2" id="KW-0805">Transcription regulation</keyword>
<dbReference type="KEGG" id="cace:CACET_c24740"/>
<gene>
    <name evidence="6" type="ORF">CACET_c24740</name>
</gene>